<dbReference type="Pfam" id="PF05705">
    <property type="entry name" value="DUF829"/>
    <property type="match status" value="1"/>
</dbReference>
<dbReference type="GO" id="GO:0031965">
    <property type="term" value="C:nuclear membrane"/>
    <property type="evidence" value="ECO:0007669"/>
    <property type="project" value="UniProtKB-SubCell"/>
</dbReference>
<evidence type="ECO:0000256" key="5">
    <source>
        <dbReference type="ARBA" id="ARBA00023242"/>
    </source>
</evidence>
<dbReference type="PANTHER" id="PTHR12265:SF30">
    <property type="entry name" value="TRANSMEMBRANE PROTEIN 53"/>
    <property type="match status" value="1"/>
</dbReference>
<keyword evidence="3" id="KW-1133">Transmembrane helix</keyword>
<evidence type="ECO:0000256" key="2">
    <source>
        <dbReference type="ARBA" id="ARBA00022692"/>
    </source>
</evidence>
<evidence type="ECO:0000313" key="8">
    <source>
        <dbReference type="Proteomes" id="UP000729913"/>
    </source>
</evidence>
<accession>A0A8J5QQZ2</accession>
<evidence type="ECO:0008006" key="9">
    <source>
        <dbReference type="Google" id="ProtNLM"/>
    </source>
</evidence>
<keyword evidence="5" id="KW-0539">Nucleus</keyword>
<sequence length="338" mass="38249">MSDLNYQIVYRPNSNAANNDKNVSIKGDIYDSDKKNVAELSRDDFVFIYEDNKKPVIVLLGWAGCQDKYLAKYSAIYEERSFITLRCTAPVEYLFLRHDKLPSIGRKLLNIIKERNLDEHPIIFHVFSNGGAYLYQHVSLAMDQINNNIKVKGVIFDSAPGERRITSLFKAISAIMGGNPVVNIPFSFVITVFLSLLWICETISNSLGITNLPSASNPYTLMNEPNNWPQLFLYSNADTLIPAADVEKFANHRAKRGVEVKLVLFTDSPHVKHYAIYRDVYINTVCNFINDCSSEKLNTAKNDTEDNSTNNDSLLGYKNSFLRITKQVILPIEATANK</sequence>
<reference evidence="7" key="2">
    <citation type="submission" date="2021-04" db="EMBL/GenBank/DDBJ databases">
        <title>Genome-wide patterns of bracovirus chromosomal integration into multiple host tissues during parasitism.</title>
        <authorList>
            <person name="Chebbi M.A.C."/>
        </authorList>
    </citation>
    <scope>NUCLEOTIDE SEQUENCE</scope>
    <source>
        <tissue evidence="7">Whole body</tissue>
    </source>
</reference>
<dbReference type="InterPro" id="IPR008547">
    <property type="entry name" value="DUF829_TMEM53"/>
</dbReference>
<evidence type="ECO:0000256" key="3">
    <source>
        <dbReference type="ARBA" id="ARBA00022989"/>
    </source>
</evidence>
<protein>
    <recommendedName>
        <fullName evidence="9">Transmembrane protein 53</fullName>
    </recommendedName>
</protein>
<dbReference type="AlphaFoldDB" id="A0A8J5QQZ2"/>
<evidence type="ECO:0000256" key="1">
    <source>
        <dbReference type="ARBA" id="ARBA00004126"/>
    </source>
</evidence>
<evidence type="ECO:0000313" key="7">
    <source>
        <dbReference type="EMBL" id="KAG8038683.1"/>
    </source>
</evidence>
<keyword evidence="8" id="KW-1185">Reference proteome</keyword>
<evidence type="ECO:0000256" key="4">
    <source>
        <dbReference type="ARBA" id="ARBA00023136"/>
    </source>
</evidence>
<dbReference type="EMBL" id="JAAOIC020000041">
    <property type="protein sequence ID" value="KAG8038683.1"/>
    <property type="molecule type" value="Genomic_DNA"/>
</dbReference>
<dbReference type="PANTHER" id="PTHR12265">
    <property type="entry name" value="TRANSMEMBRANE PROTEIN 53"/>
    <property type="match status" value="1"/>
</dbReference>
<proteinExistence type="predicted"/>
<comment type="subcellular location">
    <subcellularLocation>
        <location evidence="6">Endomembrane system</location>
        <topology evidence="6">Single-pass membrane protein</topology>
    </subcellularLocation>
    <subcellularLocation>
        <location evidence="1">Nucleus membrane</location>
    </subcellularLocation>
</comment>
<keyword evidence="4" id="KW-0472">Membrane</keyword>
<dbReference type="Proteomes" id="UP000729913">
    <property type="component" value="Unassembled WGS sequence"/>
</dbReference>
<gene>
    <name evidence="7" type="ORF">G9C98_000238</name>
</gene>
<reference evidence="7" key="1">
    <citation type="submission" date="2020-03" db="EMBL/GenBank/DDBJ databases">
        <authorList>
            <person name="Chebbi M.A."/>
            <person name="Drezen J.M."/>
        </authorList>
    </citation>
    <scope>NUCLEOTIDE SEQUENCE</scope>
    <source>
        <tissue evidence="7">Whole body</tissue>
    </source>
</reference>
<comment type="caution">
    <text evidence="7">The sequence shown here is derived from an EMBL/GenBank/DDBJ whole genome shotgun (WGS) entry which is preliminary data.</text>
</comment>
<name>A0A8J5QQZ2_9HYME</name>
<organism evidence="7 8">
    <name type="scientific">Cotesia typhae</name>
    <dbReference type="NCBI Taxonomy" id="2053667"/>
    <lineage>
        <taxon>Eukaryota</taxon>
        <taxon>Metazoa</taxon>
        <taxon>Ecdysozoa</taxon>
        <taxon>Arthropoda</taxon>
        <taxon>Hexapoda</taxon>
        <taxon>Insecta</taxon>
        <taxon>Pterygota</taxon>
        <taxon>Neoptera</taxon>
        <taxon>Endopterygota</taxon>
        <taxon>Hymenoptera</taxon>
        <taxon>Apocrita</taxon>
        <taxon>Ichneumonoidea</taxon>
        <taxon>Braconidae</taxon>
        <taxon>Microgastrinae</taxon>
        <taxon>Cotesia</taxon>
    </lineage>
</organism>
<keyword evidence="2" id="KW-0812">Transmembrane</keyword>
<dbReference type="OrthoDB" id="77878at2759"/>
<evidence type="ECO:0000256" key="6">
    <source>
        <dbReference type="ARBA" id="ARBA00037847"/>
    </source>
</evidence>